<reference evidence="2 3" key="1">
    <citation type="journal article" date="2014" name="Int. J. Syst. Evol. Microbiol.">
        <title>Brachybacterium ginsengisoli sp. nov., isolated from soil of a ginseng field.</title>
        <authorList>
            <person name="Hoang V.A."/>
            <person name="Kim Y.J."/>
            <person name="Nguyen N.L."/>
            <person name="Yang D.C."/>
        </authorList>
    </citation>
    <scope>NUCLEOTIDE SEQUENCE [LARGE SCALE GENOMIC DNA]</scope>
    <source>
        <strain evidence="2 3">DCY80</strain>
    </source>
</reference>
<feature type="transmembrane region" description="Helical" evidence="1">
    <location>
        <begin position="111"/>
        <end position="129"/>
    </location>
</feature>
<evidence type="ECO:0000256" key="1">
    <source>
        <dbReference type="SAM" id="Phobius"/>
    </source>
</evidence>
<keyword evidence="2" id="KW-0436">Ligase</keyword>
<feature type="transmembrane region" description="Helical" evidence="1">
    <location>
        <begin position="284"/>
        <end position="308"/>
    </location>
</feature>
<proteinExistence type="predicted"/>
<dbReference type="AlphaFoldDB" id="A0A291H152"/>
<dbReference type="Proteomes" id="UP000217889">
    <property type="component" value="Chromosome"/>
</dbReference>
<gene>
    <name evidence="2" type="ORF">CFK41_15840</name>
</gene>
<dbReference type="OrthoDB" id="3774626at2"/>
<evidence type="ECO:0000313" key="2">
    <source>
        <dbReference type="EMBL" id="ATG56086.1"/>
    </source>
</evidence>
<feature type="transmembrane region" description="Helical" evidence="1">
    <location>
        <begin position="47"/>
        <end position="71"/>
    </location>
</feature>
<organism evidence="2 3">
    <name type="scientific">Brachybacterium ginsengisoli</name>
    <dbReference type="NCBI Taxonomy" id="1331682"/>
    <lineage>
        <taxon>Bacteria</taxon>
        <taxon>Bacillati</taxon>
        <taxon>Actinomycetota</taxon>
        <taxon>Actinomycetes</taxon>
        <taxon>Micrococcales</taxon>
        <taxon>Dermabacteraceae</taxon>
        <taxon>Brachybacterium</taxon>
    </lineage>
</organism>
<feature type="transmembrane region" description="Helical" evidence="1">
    <location>
        <begin position="259"/>
        <end position="277"/>
    </location>
</feature>
<dbReference type="EMBL" id="CP023564">
    <property type="protein sequence ID" value="ATG56086.1"/>
    <property type="molecule type" value="Genomic_DNA"/>
</dbReference>
<accession>A0A291H152</accession>
<dbReference type="KEGG" id="bgg:CFK41_15840"/>
<name>A0A291H152_9MICO</name>
<feature type="transmembrane region" description="Helical" evidence="1">
    <location>
        <begin position="394"/>
        <end position="426"/>
    </location>
</feature>
<feature type="transmembrane region" description="Helical" evidence="1">
    <location>
        <begin position="136"/>
        <end position="157"/>
    </location>
</feature>
<feature type="transmembrane region" description="Helical" evidence="1">
    <location>
        <begin position="362"/>
        <end position="382"/>
    </location>
</feature>
<feature type="transmembrane region" description="Helical" evidence="1">
    <location>
        <begin position="235"/>
        <end position="253"/>
    </location>
</feature>
<dbReference type="GO" id="GO:0016874">
    <property type="term" value="F:ligase activity"/>
    <property type="evidence" value="ECO:0007669"/>
    <property type="project" value="UniProtKB-KW"/>
</dbReference>
<keyword evidence="3" id="KW-1185">Reference proteome</keyword>
<keyword evidence="1" id="KW-0812">Transmembrane</keyword>
<evidence type="ECO:0000313" key="3">
    <source>
        <dbReference type="Proteomes" id="UP000217889"/>
    </source>
</evidence>
<keyword evidence="1" id="KW-1133">Transmembrane helix</keyword>
<feature type="transmembrane region" description="Helical" evidence="1">
    <location>
        <begin position="83"/>
        <end position="105"/>
    </location>
</feature>
<keyword evidence="1" id="KW-0472">Membrane</keyword>
<sequence length="438" mass="46731">MTTTRIALGRVPITRSTARTGRTTGGPGVPSPLPAWPLLALMYGFPIFWATGTSLFAPVALGAVMGTFLLLRGRVRTSPGVLCWFAFLAWVAVCAASVTGVMQLIGFGQRAADLLAVGIAFVYFVNARASISLTQVLRGFTVIWATVVVLGILATQFPDFRLTTPLSRIIPGSLLGNELVRELVLPRLAEVQEPWGAEEPFVRPAAPFPYTNSWGMAYALLTPVMVFVWTRLSSWAGRILLAIALVASLYPAAQTSNRGMLLALAMFALLIAGRFVLAGSLRTGITVIGLLGLATLGAAAGGVFSAIAERQEVSHTTSGRGAIYEATFEKVLQSPIVGWATPGMDPTIGIALGTQGYAWTLLYSYGFIGILLFYVFLARVITASWHLRDPASHVFLSLVITVALTIWFYGLGVTQCLILLMAAAVLSRSVMDEEAADG</sequence>
<protein>
    <submittedName>
        <fullName evidence="2">Ligase</fullName>
    </submittedName>
</protein>
<dbReference type="RefSeq" id="WP_096800546.1">
    <property type="nucleotide sequence ID" value="NZ_CP023564.1"/>
</dbReference>